<name>A0A2X3C6J8_CLOPF</name>
<keyword evidence="1" id="KW-0233">DNA recombination</keyword>
<evidence type="ECO:0000259" key="2">
    <source>
        <dbReference type="PROSITE" id="PS51898"/>
    </source>
</evidence>
<dbReference type="Pfam" id="PF00589">
    <property type="entry name" value="Phage_integrase"/>
    <property type="match status" value="1"/>
</dbReference>
<dbReference type="InterPro" id="IPR011010">
    <property type="entry name" value="DNA_brk_join_enz"/>
</dbReference>
<dbReference type="SUPFAM" id="SSF56349">
    <property type="entry name" value="DNA breaking-rejoining enzymes"/>
    <property type="match status" value="1"/>
</dbReference>
<accession>A0A2X3C6J8</accession>
<reference evidence="3 4" key="1">
    <citation type="submission" date="2018-06" db="EMBL/GenBank/DDBJ databases">
        <authorList>
            <consortium name="Pathogen Informatics"/>
            <person name="Doyle S."/>
        </authorList>
    </citation>
    <scope>NUCLEOTIDE SEQUENCE [LARGE SCALE GENOMIC DNA]</scope>
    <source>
        <strain evidence="3 4">NCTC8081</strain>
    </source>
</reference>
<evidence type="ECO:0000313" key="3">
    <source>
        <dbReference type="EMBL" id="SQC08793.1"/>
    </source>
</evidence>
<dbReference type="GO" id="GO:0006310">
    <property type="term" value="P:DNA recombination"/>
    <property type="evidence" value="ECO:0007669"/>
    <property type="project" value="UniProtKB-KW"/>
</dbReference>
<proteinExistence type="predicted"/>
<dbReference type="Proteomes" id="UP000250234">
    <property type="component" value="Unassembled WGS sequence"/>
</dbReference>
<dbReference type="EMBL" id="UAWO01000002">
    <property type="protein sequence ID" value="SQC08793.1"/>
    <property type="molecule type" value="Genomic_DNA"/>
</dbReference>
<dbReference type="AlphaFoldDB" id="A0A2X3C6J8"/>
<protein>
    <submittedName>
        <fullName evidence="3">DNA integration/recombination/invertion protein</fullName>
    </submittedName>
</protein>
<organism evidence="3 4">
    <name type="scientific">Clostridium perfringens</name>
    <dbReference type="NCBI Taxonomy" id="1502"/>
    <lineage>
        <taxon>Bacteria</taxon>
        <taxon>Bacillati</taxon>
        <taxon>Bacillota</taxon>
        <taxon>Clostridia</taxon>
        <taxon>Eubacteriales</taxon>
        <taxon>Clostridiaceae</taxon>
        <taxon>Clostridium</taxon>
    </lineage>
</organism>
<dbReference type="PROSITE" id="PS51898">
    <property type="entry name" value="TYR_RECOMBINASE"/>
    <property type="match status" value="1"/>
</dbReference>
<evidence type="ECO:0000313" key="4">
    <source>
        <dbReference type="Proteomes" id="UP000250234"/>
    </source>
</evidence>
<evidence type="ECO:0000256" key="1">
    <source>
        <dbReference type="ARBA" id="ARBA00023172"/>
    </source>
</evidence>
<sequence length="87" mass="9965">MCNPRNISMDFTKNVNKYKDKLPQISIHGLRHTHATLLILNGENIKIVSDRLGHNDITTTLNTYTHIMEEMKDNTAELLDSLFINNA</sequence>
<dbReference type="InterPro" id="IPR013762">
    <property type="entry name" value="Integrase-like_cat_sf"/>
</dbReference>
<dbReference type="GO" id="GO:0015074">
    <property type="term" value="P:DNA integration"/>
    <property type="evidence" value="ECO:0007669"/>
    <property type="project" value="InterPro"/>
</dbReference>
<dbReference type="InterPro" id="IPR002104">
    <property type="entry name" value="Integrase_catalytic"/>
</dbReference>
<gene>
    <name evidence="3" type="primary">Int-Tn</name>
    <name evidence="3" type="ORF">NCTC8081_02752</name>
</gene>
<feature type="domain" description="Tyr recombinase" evidence="2">
    <location>
        <begin position="1"/>
        <end position="77"/>
    </location>
</feature>
<dbReference type="GO" id="GO:0003677">
    <property type="term" value="F:DNA binding"/>
    <property type="evidence" value="ECO:0007669"/>
    <property type="project" value="InterPro"/>
</dbReference>
<dbReference type="Gene3D" id="1.10.443.10">
    <property type="entry name" value="Intergrase catalytic core"/>
    <property type="match status" value="1"/>
</dbReference>